<accession>A0A254NDG1</accession>
<dbReference type="Proteomes" id="UP000197446">
    <property type="component" value="Unassembled WGS sequence"/>
</dbReference>
<reference evidence="1 2" key="1">
    <citation type="journal article" date="2007" name="Int. J. Syst. Evol. Microbiol.">
        <title>Description of Pelomonas aquatica sp. nov. and Pelomonas puraquae sp. nov., isolated from industrial and haemodialysis water.</title>
        <authorList>
            <person name="Gomila M."/>
            <person name="Bowien B."/>
            <person name="Falsen E."/>
            <person name="Moore E.R."/>
            <person name="Lalucat J."/>
        </authorList>
    </citation>
    <scope>NUCLEOTIDE SEQUENCE [LARGE SCALE GENOMIC DNA]</scope>
    <source>
        <strain evidence="1 2">CCUG 52769</strain>
    </source>
</reference>
<comment type="caution">
    <text evidence="1">The sequence shown here is derived from an EMBL/GenBank/DDBJ whole genome shotgun (WGS) entry which is preliminary data.</text>
</comment>
<evidence type="ECO:0000313" key="2">
    <source>
        <dbReference type="Proteomes" id="UP000197446"/>
    </source>
</evidence>
<name>A0A254NDG1_9BURK</name>
<dbReference type="EMBL" id="NISI01000001">
    <property type="protein sequence ID" value="OWR06001.1"/>
    <property type="molecule type" value="Genomic_DNA"/>
</dbReference>
<evidence type="ECO:0000313" key="1">
    <source>
        <dbReference type="EMBL" id="OWR06001.1"/>
    </source>
</evidence>
<protein>
    <submittedName>
        <fullName evidence="1">Uncharacterized protein</fullName>
    </submittedName>
</protein>
<sequence length="98" mass="9600">MPPCTTSVPPPKLVSISPMAPRTVKVSGLVVAEAPVALAFTVTDVGRECGASAAACTVSVPVLLPAGTLSAATVAPAGSPSATRLMASLKPASRCTLT</sequence>
<proteinExistence type="predicted"/>
<gene>
    <name evidence="1" type="ORF">CDO81_06095</name>
</gene>
<keyword evidence="2" id="KW-1185">Reference proteome</keyword>
<organism evidence="1 2">
    <name type="scientific">Roseateles puraquae</name>
    <dbReference type="NCBI Taxonomy" id="431059"/>
    <lineage>
        <taxon>Bacteria</taxon>
        <taxon>Pseudomonadati</taxon>
        <taxon>Pseudomonadota</taxon>
        <taxon>Betaproteobacteria</taxon>
        <taxon>Burkholderiales</taxon>
        <taxon>Sphaerotilaceae</taxon>
        <taxon>Roseateles</taxon>
    </lineage>
</organism>
<dbReference type="AlphaFoldDB" id="A0A254NDG1"/>